<dbReference type="OrthoDB" id="9814092at2"/>
<feature type="domain" description="VTT" evidence="7">
    <location>
        <begin position="69"/>
        <end position="185"/>
    </location>
</feature>
<sequence length="233" mass="25610">MPRIPLIPLAILVIVLIAIGASWQWLAFHQHLDAQSLITLAQGSLSWRHASWAILVIMAIYASASLIMFPLSILVAATGLLFGPLWGFLYALGGTLSASIVTYWVGRRLGREALLRYGGQHLHGASRYFAKRGIRTMTIVNLLPLAPFTLTNMMAGAFHLRFFDYLIGSIVGIIPGLVGITLLGSQAGELATAEDRGEFIWAMAGLVAGLALLYTVKRYATYRQRRRKSTWGR</sequence>
<evidence type="ECO:0000256" key="6">
    <source>
        <dbReference type="RuleBase" id="RU366058"/>
    </source>
</evidence>
<dbReference type="Pfam" id="PF09335">
    <property type="entry name" value="VTT_dom"/>
    <property type="match status" value="1"/>
</dbReference>
<dbReference type="InterPro" id="IPR015414">
    <property type="entry name" value="TMEM64"/>
</dbReference>
<evidence type="ECO:0000256" key="4">
    <source>
        <dbReference type="ARBA" id="ARBA00022989"/>
    </source>
</evidence>
<organism evidence="8 9">
    <name type="scientific">Aidingimonas halophila</name>
    <dbReference type="NCBI Taxonomy" id="574349"/>
    <lineage>
        <taxon>Bacteria</taxon>
        <taxon>Pseudomonadati</taxon>
        <taxon>Pseudomonadota</taxon>
        <taxon>Gammaproteobacteria</taxon>
        <taxon>Oceanospirillales</taxon>
        <taxon>Halomonadaceae</taxon>
        <taxon>Aidingimonas</taxon>
    </lineage>
</organism>
<evidence type="ECO:0000256" key="5">
    <source>
        <dbReference type="ARBA" id="ARBA00023136"/>
    </source>
</evidence>
<keyword evidence="3 6" id="KW-0812">Transmembrane</keyword>
<evidence type="ECO:0000256" key="1">
    <source>
        <dbReference type="ARBA" id="ARBA00004651"/>
    </source>
</evidence>
<protein>
    <recommendedName>
        <fullName evidence="6">TVP38/TMEM64 family membrane protein</fullName>
    </recommendedName>
</protein>
<dbReference type="InterPro" id="IPR032816">
    <property type="entry name" value="VTT_dom"/>
</dbReference>
<name>A0A1H2SQ83_9GAMM</name>
<feature type="transmembrane region" description="Helical" evidence="6">
    <location>
        <begin position="88"/>
        <end position="106"/>
    </location>
</feature>
<evidence type="ECO:0000256" key="3">
    <source>
        <dbReference type="ARBA" id="ARBA00022692"/>
    </source>
</evidence>
<gene>
    <name evidence="8" type="ORF">SAMN05443545_101622</name>
</gene>
<feature type="transmembrane region" description="Helical" evidence="6">
    <location>
        <begin position="162"/>
        <end position="187"/>
    </location>
</feature>
<dbReference type="RefSeq" id="WP_092568002.1">
    <property type="nucleotide sequence ID" value="NZ_BMXH01000001.1"/>
</dbReference>
<evidence type="ECO:0000256" key="2">
    <source>
        <dbReference type="ARBA" id="ARBA00022475"/>
    </source>
</evidence>
<dbReference type="AlphaFoldDB" id="A0A1H2SQ83"/>
<reference evidence="8 9" key="1">
    <citation type="submission" date="2016-10" db="EMBL/GenBank/DDBJ databases">
        <authorList>
            <person name="de Groot N.N."/>
        </authorList>
    </citation>
    <scope>NUCLEOTIDE SEQUENCE [LARGE SCALE GENOMIC DNA]</scope>
    <source>
        <strain evidence="8 9">DSM 19219</strain>
    </source>
</reference>
<dbReference type="Proteomes" id="UP000198500">
    <property type="component" value="Unassembled WGS sequence"/>
</dbReference>
<feature type="transmembrane region" description="Helical" evidence="6">
    <location>
        <begin position="6"/>
        <end position="28"/>
    </location>
</feature>
<dbReference type="PANTHER" id="PTHR12677:SF59">
    <property type="entry name" value="GOLGI APPARATUS MEMBRANE PROTEIN TVP38-RELATED"/>
    <property type="match status" value="1"/>
</dbReference>
<comment type="subcellular location">
    <subcellularLocation>
        <location evidence="1 6">Cell membrane</location>
        <topology evidence="1 6">Multi-pass membrane protein</topology>
    </subcellularLocation>
</comment>
<keyword evidence="9" id="KW-1185">Reference proteome</keyword>
<dbReference type="STRING" id="574349.SAMN05443545_101622"/>
<dbReference type="PANTHER" id="PTHR12677">
    <property type="entry name" value="GOLGI APPARATUS MEMBRANE PROTEIN TVP38-RELATED"/>
    <property type="match status" value="1"/>
</dbReference>
<dbReference type="EMBL" id="FNNI01000001">
    <property type="protein sequence ID" value="SDW33738.1"/>
    <property type="molecule type" value="Genomic_DNA"/>
</dbReference>
<proteinExistence type="inferred from homology"/>
<accession>A0A1H2SQ83</accession>
<comment type="similarity">
    <text evidence="6">Belongs to the TVP38/TMEM64 family.</text>
</comment>
<evidence type="ECO:0000313" key="9">
    <source>
        <dbReference type="Proteomes" id="UP000198500"/>
    </source>
</evidence>
<keyword evidence="5 6" id="KW-0472">Membrane</keyword>
<dbReference type="GO" id="GO:0005886">
    <property type="term" value="C:plasma membrane"/>
    <property type="evidence" value="ECO:0007669"/>
    <property type="project" value="UniProtKB-SubCell"/>
</dbReference>
<evidence type="ECO:0000259" key="7">
    <source>
        <dbReference type="Pfam" id="PF09335"/>
    </source>
</evidence>
<keyword evidence="4 6" id="KW-1133">Transmembrane helix</keyword>
<keyword evidence="2 6" id="KW-1003">Cell membrane</keyword>
<feature type="transmembrane region" description="Helical" evidence="6">
    <location>
        <begin position="199"/>
        <end position="216"/>
    </location>
</feature>
<feature type="transmembrane region" description="Helical" evidence="6">
    <location>
        <begin position="49"/>
        <end position="82"/>
    </location>
</feature>
<evidence type="ECO:0000313" key="8">
    <source>
        <dbReference type="EMBL" id="SDW33738.1"/>
    </source>
</evidence>